<dbReference type="Pfam" id="PF25567">
    <property type="entry name" value="TPR_SYO1"/>
    <property type="match status" value="1"/>
</dbReference>
<dbReference type="OrthoDB" id="288703at2759"/>
<dbReference type="Proteomes" id="UP000620124">
    <property type="component" value="Unassembled WGS sequence"/>
</dbReference>
<proteinExistence type="inferred from homology"/>
<dbReference type="CDD" id="cd13394">
    <property type="entry name" value="Syo1_like"/>
    <property type="match status" value="1"/>
</dbReference>
<feature type="coiled-coil region" evidence="2">
    <location>
        <begin position="377"/>
        <end position="404"/>
    </location>
</feature>
<dbReference type="GO" id="GO:0042273">
    <property type="term" value="P:ribosomal large subunit biogenesis"/>
    <property type="evidence" value="ECO:0007669"/>
    <property type="project" value="TreeGrafter"/>
</dbReference>
<dbReference type="EMBL" id="JACAZI010000048">
    <property type="protein sequence ID" value="KAF7326405.1"/>
    <property type="molecule type" value="Genomic_DNA"/>
</dbReference>
<dbReference type="PANTHER" id="PTHR13347:SF1">
    <property type="entry name" value="HEAT REPEAT-CONTAINING PROTEIN 3"/>
    <property type="match status" value="1"/>
</dbReference>
<evidence type="ECO:0000256" key="1">
    <source>
        <dbReference type="ARBA" id="ARBA00049983"/>
    </source>
</evidence>
<comment type="caution">
    <text evidence="5">The sequence shown here is derived from an EMBL/GenBank/DDBJ whole genome shotgun (WGS) entry which is preliminary data.</text>
</comment>
<dbReference type="AlphaFoldDB" id="A0A8H6TVZ4"/>
<feature type="compositionally biased region" description="Basic residues" evidence="3">
    <location>
        <begin position="39"/>
        <end position="49"/>
    </location>
</feature>
<keyword evidence="2" id="KW-0175">Coiled coil</keyword>
<evidence type="ECO:0000313" key="5">
    <source>
        <dbReference type="EMBL" id="KAF7326405.1"/>
    </source>
</evidence>
<evidence type="ECO:0000259" key="4">
    <source>
        <dbReference type="Pfam" id="PF25567"/>
    </source>
</evidence>
<dbReference type="Gene3D" id="1.25.10.10">
    <property type="entry name" value="Leucine-rich Repeat Variant"/>
    <property type="match status" value="1"/>
</dbReference>
<comment type="similarity">
    <text evidence="1">Belongs to the nuclear import and ribosome assembly adapter family.</text>
</comment>
<gene>
    <name evidence="5" type="ORF">MVEN_02618200</name>
</gene>
<accession>A0A8H6TVZ4</accession>
<dbReference type="PANTHER" id="PTHR13347">
    <property type="entry name" value="HEAT REPEAT-CONTAINING PROTEIN 3"/>
    <property type="match status" value="1"/>
</dbReference>
<dbReference type="SUPFAM" id="SSF48371">
    <property type="entry name" value="ARM repeat"/>
    <property type="match status" value="1"/>
</dbReference>
<feature type="compositionally biased region" description="Acidic residues" evidence="3">
    <location>
        <begin position="423"/>
        <end position="448"/>
    </location>
</feature>
<dbReference type="InterPro" id="IPR011989">
    <property type="entry name" value="ARM-like"/>
</dbReference>
<dbReference type="InterPro" id="IPR016024">
    <property type="entry name" value="ARM-type_fold"/>
</dbReference>
<feature type="region of interest" description="Disordered" evidence="3">
    <location>
        <begin position="39"/>
        <end position="67"/>
    </location>
</feature>
<dbReference type="InterPro" id="IPR052616">
    <property type="entry name" value="SYO1-like"/>
</dbReference>
<dbReference type="InterPro" id="IPR057990">
    <property type="entry name" value="TPR_SYO1"/>
</dbReference>
<keyword evidence="6" id="KW-1185">Reference proteome</keyword>
<feature type="region of interest" description="Disordered" evidence="3">
    <location>
        <begin position="405"/>
        <end position="448"/>
    </location>
</feature>
<feature type="domain" description="SYO1-like TPR repeats" evidence="4">
    <location>
        <begin position="470"/>
        <end position="739"/>
    </location>
</feature>
<organism evidence="5 6">
    <name type="scientific">Mycena venus</name>
    <dbReference type="NCBI Taxonomy" id="2733690"/>
    <lineage>
        <taxon>Eukaryota</taxon>
        <taxon>Fungi</taxon>
        <taxon>Dikarya</taxon>
        <taxon>Basidiomycota</taxon>
        <taxon>Agaricomycotina</taxon>
        <taxon>Agaricomycetes</taxon>
        <taxon>Agaricomycetidae</taxon>
        <taxon>Agaricales</taxon>
        <taxon>Marasmiineae</taxon>
        <taxon>Mycenaceae</taxon>
        <taxon>Mycena</taxon>
    </lineage>
</organism>
<evidence type="ECO:0000256" key="2">
    <source>
        <dbReference type="SAM" id="Coils"/>
    </source>
</evidence>
<evidence type="ECO:0000313" key="6">
    <source>
        <dbReference type="Proteomes" id="UP000620124"/>
    </source>
</evidence>
<dbReference type="GO" id="GO:0051082">
    <property type="term" value="F:unfolded protein binding"/>
    <property type="evidence" value="ECO:0007669"/>
    <property type="project" value="TreeGrafter"/>
</dbReference>
<sequence length="743" mass="79563">MKETRKYKFGLVRILPDLVSLNFSTLLSLPGLFSMGKSQKKRAMRRHNPMRVPDSHLPKGLASASETSSKTEAILPIIQKMQGTDAAERKWACVAVSNLIQNDPSTRRLLQGKNIVGALITRLTDSEEEVVIEALGALRNLCIDGGYDICAEMYNKSILVPLRTFVPKVSTTLSQYLDGPQNAPENAQKLVYEFADNLITVLWCLSETSNKALAAINDMKLTPFLMSFLAAREKIPLAPVTAAAQCLYVLTDDNYPAIADVRSDGGYIACLMSILNPDENSVTMPNGKSADCPDPRVVTLRVLASGILRNVSPIPPPSAASAIDVDKDIVLPQLQPVIAAISLPDASASALQLISQQEATPNIEKLSLKNTPKSDHKSSAEIELERLEGRLRTVQLALEILTGACATLPDPEPEANVPSGQNEDGEGEGEDGDEDIAEEDGDDDELPADIDMAVDRDEGMDTDTPTTLPTLVEHLLALIQPTTLSFPPLATPSPHPPTTSALSAIHVAALECLNNIFLALARTTASSSSRSAAIADAGGRAVWHAVWAALGAVGTQTGLGQERRRAMWEVAVGVLWGVASVCRGSLDPNPEHVQALMALCDSASGSADTDAQLRVKCIGTLECLAMSMSPGPASVQANATIATYLLSMLPSPSTPVSPAGTEPMLQAAASLIDIYSDEGAPWDANFRAGGYLERLAGGVDGVKKAVRAIDRRKEGGRELRRRGEEVRDNLVAFIKYRKDLRLF</sequence>
<reference evidence="5" key="1">
    <citation type="submission" date="2020-05" db="EMBL/GenBank/DDBJ databases">
        <title>Mycena genomes resolve the evolution of fungal bioluminescence.</title>
        <authorList>
            <person name="Tsai I.J."/>
        </authorList>
    </citation>
    <scope>NUCLEOTIDE SEQUENCE</scope>
    <source>
        <strain evidence="5">CCC161011</strain>
    </source>
</reference>
<name>A0A8H6TVZ4_9AGAR</name>
<evidence type="ECO:0000256" key="3">
    <source>
        <dbReference type="SAM" id="MobiDB-lite"/>
    </source>
</evidence>
<dbReference type="GO" id="GO:0006606">
    <property type="term" value="P:protein import into nucleus"/>
    <property type="evidence" value="ECO:0007669"/>
    <property type="project" value="TreeGrafter"/>
</dbReference>
<protein>
    <submittedName>
        <fullName evidence="5">ARM repeat-containing protein</fullName>
    </submittedName>
</protein>